<proteinExistence type="inferred from homology"/>
<comment type="similarity">
    <text evidence="2">Belongs to the bacterial solute-binding protein 2 family.</text>
</comment>
<dbReference type="InterPro" id="IPR025997">
    <property type="entry name" value="SBP_2_dom"/>
</dbReference>
<evidence type="ECO:0000256" key="1">
    <source>
        <dbReference type="ARBA" id="ARBA00004196"/>
    </source>
</evidence>
<dbReference type="Proteomes" id="UP000255036">
    <property type="component" value="Unassembled WGS sequence"/>
</dbReference>
<evidence type="ECO:0000256" key="2">
    <source>
        <dbReference type="ARBA" id="ARBA00007639"/>
    </source>
</evidence>
<evidence type="ECO:0000313" key="6">
    <source>
        <dbReference type="EMBL" id="RDU24365.1"/>
    </source>
</evidence>
<sequence length="300" mass="33296">MEGMLMRFKQNQIERARRKVFGVAMPTIANTFFVVLNNGLNTIVEENGDILITLIANYDQELQNAQVQKFIDEKVDFIFIIPVDSETVKPALEASREAGIPVINIDTPVYDKELVLSIISSDNYKIGTLIGLDLIQRLNSAKIVIIDFPESVSTTNRVNGFMDIIKDKPQYEVVEILPGDTQYLNSKKAMESVIDSGIEFNVVMAVNDLSAFGAMDALDEAGINSGILIYGVDGSPEAKRLIAQGKMTASVAQSPNELGMYSAEMAYVYLEGKPISDRIFIPVYLIDQQNVYDYGLISWN</sequence>
<dbReference type="CDD" id="cd19971">
    <property type="entry name" value="PBP1_ABC_sugar_binding-like"/>
    <property type="match status" value="1"/>
</dbReference>
<feature type="transmembrane region" description="Helical" evidence="4">
    <location>
        <begin position="20"/>
        <end position="40"/>
    </location>
</feature>
<dbReference type="Gene3D" id="3.40.50.2300">
    <property type="match status" value="2"/>
</dbReference>
<feature type="domain" description="Periplasmic binding protein" evidence="5">
    <location>
        <begin position="21"/>
        <end position="273"/>
    </location>
</feature>
<dbReference type="AlphaFoldDB" id="A0A371AXQ9"/>
<dbReference type="SUPFAM" id="SSF53822">
    <property type="entry name" value="Periplasmic binding protein-like I"/>
    <property type="match status" value="1"/>
</dbReference>
<comment type="caution">
    <text evidence="6">The sequence shown here is derived from an EMBL/GenBank/DDBJ whole genome shotgun (WGS) entry which is preliminary data.</text>
</comment>
<name>A0A371AXQ9_9FIRM</name>
<evidence type="ECO:0000313" key="7">
    <source>
        <dbReference type="Proteomes" id="UP000255036"/>
    </source>
</evidence>
<dbReference type="PANTHER" id="PTHR46847">
    <property type="entry name" value="D-ALLOSE-BINDING PERIPLASMIC PROTEIN-RELATED"/>
    <property type="match status" value="1"/>
</dbReference>
<organism evidence="6 7">
    <name type="scientific">Anaerosacchariphilus polymeriproducens</name>
    <dbReference type="NCBI Taxonomy" id="1812858"/>
    <lineage>
        <taxon>Bacteria</taxon>
        <taxon>Bacillati</taxon>
        <taxon>Bacillota</taxon>
        <taxon>Clostridia</taxon>
        <taxon>Lachnospirales</taxon>
        <taxon>Lachnospiraceae</taxon>
        <taxon>Anaerosacchariphilus</taxon>
    </lineage>
</organism>
<keyword evidence="7" id="KW-1185">Reference proteome</keyword>
<dbReference type="GO" id="GO:0030313">
    <property type="term" value="C:cell envelope"/>
    <property type="evidence" value="ECO:0007669"/>
    <property type="project" value="UniProtKB-SubCell"/>
</dbReference>
<accession>A0A371AXQ9</accession>
<reference evidence="6 7" key="1">
    <citation type="submission" date="2018-07" db="EMBL/GenBank/DDBJ databases">
        <title>Anaerosacharophilus polymeroproducens gen. nov. sp. nov., an anaerobic bacterium isolated from salt field.</title>
        <authorList>
            <person name="Kim W."/>
            <person name="Yang S.-H."/>
            <person name="Oh J."/>
            <person name="Lee J.-H."/>
            <person name="Kwon K.K."/>
        </authorList>
    </citation>
    <scope>NUCLEOTIDE SEQUENCE [LARGE SCALE GENOMIC DNA]</scope>
    <source>
        <strain evidence="6 7">MCWD5</strain>
    </source>
</reference>
<protein>
    <submittedName>
        <fullName evidence="6">Sugar ABC transporter substrate-binding protein</fullName>
    </submittedName>
</protein>
<dbReference type="InterPro" id="IPR028082">
    <property type="entry name" value="Peripla_BP_I"/>
</dbReference>
<dbReference type="GO" id="GO:0030246">
    <property type="term" value="F:carbohydrate binding"/>
    <property type="evidence" value="ECO:0007669"/>
    <property type="project" value="UniProtKB-ARBA"/>
</dbReference>
<evidence type="ECO:0000256" key="4">
    <source>
        <dbReference type="SAM" id="Phobius"/>
    </source>
</evidence>
<comment type="subcellular location">
    <subcellularLocation>
        <location evidence="1">Cell envelope</location>
    </subcellularLocation>
</comment>
<dbReference type="PANTHER" id="PTHR46847:SF1">
    <property type="entry name" value="D-ALLOSE-BINDING PERIPLASMIC PROTEIN-RELATED"/>
    <property type="match status" value="1"/>
</dbReference>
<evidence type="ECO:0000256" key="3">
    <source>
        <dbReference type="ARBA" id="ARBA00022729"/>
    </source>
</evidence>
<dbReference type="EMBL" id="QRCT01000013">
    <property type="protein sequence ID" value="RDU24365.1"/>
    <property type="molecule type" value="Genomic_DNA"/>
</dbReference>
<keyword evidence="3" id="KW-0732">Signal</keyword>
<gene>
    <name evidence="6" type="ORF">DWV06_05165</name>
</gene>
<evidence type="ECO:0000259" key="5">
    <source>
        <dbReference type="Pfam" id="PF13407"/>
    </source>
</evidence>
<dbReference type="Pfam" id="PF13407">
    <property type="entry name" value="Peripla_BP_4"/>
    <property type="match status" value="1"/>
</dbReference>
<keyword evidence="4" id="KW-1133">Transmembrane helix</keyword>
<keyword evidence="4" id="KW-0472">Membrane</keyword>
<keyword evidence="4" id="KW-0812">Transmembrane</keyword>